<dbReference type="Proteomes" id="UP000054097">
    <property type="component" value="Unassembled WGS sequence"/>
</dbReference>
<dbReference type="AlphaFoldDB" id="A0A0C2XCQ6"/>
<sequence length="142" mass="16284">MRNARSNVYLFFAFFWCFVILVRALLGIGYDPESIRITSSNPSVLRRLRLRSQEGIEMGWEHLGKPGLGIWQGVLQKEEAWKDNWVAMAVHALKQRADEIKSAREEEHLDVAQVEKHLMEEDDELLAPAHTYHDQVLSVAGA</sequence>
<feature type="signal peptide" evidence="1">
    <location>
        <begin position="1"/>
        <end position="24"/>
    </location>
</feature>
<name>A0A0C2XCQ6_SERVB</name>
<protein>
    <submittedName>
        <fullName evidence="2">Uncharacterized protein</fullName>
    </submittedName>
</protein>
<evidence type="ECO:0000313" key="2">
    <source>
        <dbReference type="EMBL" id="KIM26912.1"/>
    </source>
</evidence>
<organism evidence="2 3">
    <name type="scientific">Serendipita vermifera MAFF 305830</name>
    <dbReference type="NCBI Taxonomy" id="933852"/>
    <lineage>
        <taxon>Eukaryota</taxon>
        <taxon>Fungi</taxon>
        <taxon>Dikarya</taxon>
        <taxon>Basidiomycota</taxon>
        <taxon>Agaricomycotina</taxon>
        <taxon>Agaricomycetes</taxon>
        <taxon>Sebacinales</taxon>
        <taxon>Serendipitaceae</taxon>
        <taxon>Serendipita</taxon>
    </lineage>
</organism>
<proteinExistence type="predicted"/>
<keyword evidence="3" id="KW-1185">Reference proteome</keyword>
<accession>A0A0C2XCQ6</accession>
<dbReference type="OrthoDB" id="10434577at2759"/>
<evidence type="ECO:0000256" key="1">
    <source>
        <dbReference type="SAM" id="SignalP"/>
    </source>
</evidence>
<dbReference type="HOGENOM" id="CLU_1816988_0_0_1"/>
<dbReference type="EMBL" id="KN824302">
    <property type="protein sequence ID" value="KIM26912.1"/>
    <property type="molecule type" value="Genomic_DNA"/>
</dbReference>
<reference evidence="2 3" key="1">
    <citation type="submission" date="2014-04" db="EMBL/GenBank/DDBJ databases">
        <authorList>
            <consortium name="DOE Joint Genome Institute"/>
            <person name="Kuo A."/>
            <person name="Zuccaro A."/>
            <person name="Kohler A."/>
            <person name="Nagy L.G."/>
            <person name="Floudas D."/>
            <person name="Copeland A."/>
            <person name="Barry K.W."/>
            <person name="Cichocki N."/>
            <person name="Veneault-Fourrey C."/>
            <person name="LaButti K."/>
            <person name="Lindquist E.A."/>
            <person name="Lipzen A."/>
            <person name="Lundell T."/>
            <person name="Morin E."/>
            <person name="Murat C."/>
            <person name="Sun H."/>
            <person name="Tunlid A."/>
            <person name="Henrissat B."/>
            <person name="Grigoriev I.V."/>
            <person name="Hibbett D.S."/>
            <person name="Martin F."/>
            <person name="Nordberg H.P."/>
            <person name="Cantor M.N."/>
            <person name="Hua S.X."/>
        </authorList>
    </citation>
    <scope>NUCLEOTIDE SEQUENCE [LARGE SCALE GENOMIC DNA]</scope>
    <source>
        <strain evidence="2 3">MAFF 305830</strain>
    </source>
</reference>
<gene>
    <name evidence="2" type="ORF">M408DRAFT_24935</name>
</gene>
<reference evidence="3" key="2">
    <citation type="submission" date="2015-01" db="EMBL/GenBank/DDBJ databases">
        <title>Evolutionary Origins and Diversification of the Mycorrhizal Mutualists.</title>
        <authorList>
            <consortium name="DOE Joint Genome Institute"/>
            <consortium name="Mycorrhizal Genomics Consortium"/>
            <person name="Kohler A."/>
            <person name="Kuo A."/>
            <person name="Nagy L.G."/>
            <person name="Floudas D."/>
            <person name="Copeland A."/>
            <person name="Barry K.W."/>
            <person name="Cichocki N."/>
            <person name="Veneault-Fourrey C."/>
            <person name="LaButti K."/>
            <person name="Lindquist E.A."/>
            <person name="Lipzen A."/>
            <person name="Lundell T."/>
            <person name="Morin E."/>
            <person name="Murat C."/>
            <person name="Riley R."/>
            <person name="Ohm R."/>
            <person name="Sun H."/>
            <person name="Tunlid A."/>
            <person name="Henrissat B."/>
            <person name="Grigoriev I.V."/>
            <person name="Hibbett D.S."/>
            <person name="Martin F."/>
        </authorList>
    </citation>
    <scope>NUCLEOTIDE SEQUENCE [LARGE SCALE GENOMIC DNA]</scope>
    <source>
        <strain evidence="3">MAFF 305830</strain>
    </source>
</reference>
<keyword evidence="1" id="KW-0732">Signal</keyword>
<feature type="chain" id="PRO_5002158643" evidence="1">
    <location>
        <begin position="25"/>
        <end position="142"/>
    </location>
</feature>
<evidence type="ECO:0000313" key="3">
    <source>
        <dbReference type="Proteomes" id="UP000054097"/>
    </source>
</evidence>